<gene>
    <name evidence="3" type="ORF">V6N12_035016</name>
</gene>
<evidence type="ECO:0000256" key="1">
    <source>
        <dbReference type="SAM" id="Phobius"/>
    </source>
</evidence>
<sequence length="298" mass="33557">MVTRGGIWNWPLLQQLLHPNALPHILNILVPSCLAGPDRCIWSCGKSGLFSVKDTYAQLDHCNWATKDTKWKTLWRLPVSERIKYFLWVVAHGKLLTNLHRHQRNLTADPLCTICGASEESILHVLRDCNATAMLWSSVIPQGLLPRFFTMDLNSWLFTNLHANHLLPGTSILWSQFFVSLAWQVWKCTTPSSLSVPISPMMYFFGITCHGVAASSRPARPLPRLLPLLLSRNQSNGSQGMKVVLLLILMVLFISHPLLAPLNYEAYMKVSLSPGIVGFGLLKSKLIVQMLLSYFLIC</sequence>
<evidence type="ECO:0000259" key="2">
    <source>
        <dbReference type="Pfam" id="PF13966"/>
    </source>
</evidence>
<dbReference type="InterPro" id="IPR026960">
    <property type="entry name" value="RVT-Znf"/>
</dbReference>
<dbReference type="EMBL" id="JBBPBM010000097">
    <property type="protein sequence ID" value="KAK8508915.1"/>
    <property type="molecule type" value="Genomic_DNA"/>
</dbReference>
<keyword evidence="1" id="KW-1133">Transmembrane helix</keyword>
<comment type="caution">
    <text evidence="3">The sequence shown here is derived from an EMBL/GenBank/DDBJ whole genome shotgun (WGS) entry which is preliminary data.</text>
</comment>
<evidence type="ECO:0000313" key="3">
    <source>
        <dbReference type="EMBL" id="KAK8508915.1"/>
    </source>
</evidence>
<proteinExistence type="predicted"/>
<accession>A0ABR2BQN6</accession>
<feature type="transmembrane region" description="Helical" evidence="1">
    <location>
        <begin position="276"/>
        <end position="297"/>
    </location>
</feature>
<dbReference type="Pfam" id="PF13966">
    <property type="entry name" value="zf-RVT"/>
    <property type="match status" value="1"/>
</dbReference>
<protein>
    <recommendedName>
        <fullName evidence="2">Reverse transcriptase zinc-binding domain-containing protein</fullName>
    </recommendedName>
</protein>
<dbReference type="Proteomes" id="UP001472677">
    <property type="component" value="Unassembled WGS sequence"/>
</dbReference>
<name>A0ABR2BQN6_9ROSI</name>
<keyword evidence="1" id="KW-0472">Membrane</keyword>
<evidence type="ECO:0000313" key="4">
    <source>
        <dbReference type="Proteomes" id="UP001472677"/>
    </source>
</evidence>
<keyword evidence="1" id="KW-0812">Transmembrane</keyword>
<reference evidence="3 4" key="1">
    <citation type="journal article" date="2024" name="G3 (Bethesda)">
        <title>Genome assembly of Hibiscus sabdariffa L. provides insights into metabolisms of medicinal natural products.</title>
        <authorList>
            <person name="Kim T."/>
        </authorList>
    </citation>
    <scope>NUCLEOTIDE SEQUENCE [LARGE SCALE GENOMIC DNA]</scope>
    <source>
        <strain evidence="3">TK-2024</strain>
        <tissue evidence="3">Old leaves</tissue>
    </source>
</reference>
<feature type="transmembrane region" description="Helical" evidence="1">
    <location>
        <begin position="243"/>
        <end position="264"/>
    </location>
</feature>
<keyword evidence="4" id="KW-1185">Reference proteome</keyword>
<organism evidence="3 4">
    <name type="scientific">Hibiscus sabdariffa</name>
    <name type="common">roselle</name>
    <dbReference type="NCBI Taxonomy" id="183260"/>
    <lineage>
        <taxon>Eukaryota</taxon>
        <taxon>Viridiplantae</taxon>
        <taxon>Streptophyta</taxon>
        <taxon>Embryophyta</taxon>
        <taxon>Tracheophyta</taxon>
        <taxon>Spermatophyta</taxon>
        <taxon>Magnoliopsida</taxon>
        <taxon>eudicotyledons</taxon>
        <taxon>Gunneridae</taxon>
        <taxon>Pentapetalae</taxon>
        <taxon>rosids</taxon>
        <taxon>malvids</taxon>
        <taxon>Malvales</taxon>
        <taxon>Malvaceae</taxon>
        <taxon>Malvoideae</taxon>
        <taxon>Hibiscus</taxon>
    </lineage>
</organism>
<feature type="domain" description="Reverse transcriptase zinc-binding" evidence="2">
    <location>
        <begin position="50"/>
        <end position="136"/>
    </location>
</feature>